<feature type="region of interest" description="Disordered" evidence="6">
    <location>
        <begin position="205"/>
        <end position="235"/>
    </location>
</feature>
<organism evidence="9 10">
    <name type="scientific">Loxodonta africana</name>
    <name type="common">African elephant</name>
    <dbReference type="NCBI Taxonomy" id="9785"/>
    <lineage>
        <taxon>Eukaryota</taxon>
        <taxon>Metazoa</taxon>
        <taxon>Chordata</taxon>
        <taxon>Craniata</taxon>
        <taxon>Vertebrata</taxon>
        <taxon>Euteleostomi</taxon>
        <taxon>Mammalia</taxon>
        <taxon>Eutheria</taxon>
        <taxon>Afrotheria</taxon>
        <taxon>Proboscidea</taxon>
        <taxon>Elephantidae</taxon>
        <taxon>Loxodonta</taxon>
    </lineage>
</organism>
<dbReference type="GeneTree" id="ENSGT01150000287223"/>
<comment type="similarity">
    <text evidence="5">Belongs to the SPATA31 family.</text>
</comment>
<dbReference type="Ensembl" id="ENSLAFT00000022689.2">
    <property type="protein sequence ID" value="ENSLAFP00000017445.2"/>
    <property type="gene ID" value="ENSLAFG00000026382.1"/>
</dbReference>
<dbReference type="eggNOG" id="ENOG502THPB">
    <property type="taxonomic scope" value="Eukaryota"/>
</dbReference>
<feature type="domain" description="SPATA31-like" evidence="8">
    <location>
        <begin position="52"/>
        <end position="138"/>
    </location>
</feature>
<evidence type="ECO:0000256" key="1">
    <source>
        <dbReference type="ARBA" id="ARBA00004167"/>
    </source>
</evidence>
<evidence type="ECO:0000256" key="5">
    <source>
        <dbReference type="ARBA" id="ARBA00035009"/>
    </source>
</evidence>
<evidence type="ECO:0000313" key="10">
    <source>
        <dbReference type="Proteomes" id="UP000007646"/>
    </source>
</evidence>
<keyword evidence="4 7" id="KW-0472">Membrane</keyword>
<evidence type="ECO:0000259" key="8">
    <source>
        <dbReference type="Pfam" id="PF15371"/>
    </source>
</evidence>
<keyword evidence="3 7" id="KW-1133">Transmembrane helix</keyword>
<dbReference type="STRING" id="9785.ENSLAFP00000017445"/>
<proteinExistence type="inferred from homology"/>
<dbReference type="PANTHER" id="PTHR21859">
    <property type="entry name" value="ACROSOME-SPECIFIC PROTEIN"/>
    <property type="match status" value="1"/>
</dbReference>
<dbReference type="GO" id="GO:0016020">
    <property type="term" value="C:membrane"/>
    <property type="evidence" value="ECO:0007669"/>
    <property type="project" value="UniProtKB-SubCell"/>
</dbReference>
<keyword evidence="10" id="KW-1185">Reference proteome</keyword>
<protein>
    <recommendedName>
        <fullName evidence="8">SPATA31-like domain-containing protein</fullName>
    </recommendedName>
</protein>
<dbReference type="AlphaFoldDB" id="G5E7F6"/>
<reference evidence="9" key="2">
    <citation type="submission" date="2025-08" db="UniProtKB">
        <authorList>
            <consortium name="Ensembl"/>
        </authorList>
    </citation>
    <scope>IDENTIFICATION</scope>
    <source>
        <strain evidence="9">Isolate ISIS603380</strain>
    </source>
</reference>
<dbReference type="InParanoid" id="G5E7F6"/>
<evidence type="ECO:0000256" key="4">
    <source>
        <dbReference type="ARBA" id="ARBA00023136"/>
    </source>
</evidence>
<reference evidence="9 10" key="1">
    <citation type="submission" date="2009-06" db="EMBL/GenBank/DDBJ databases">
        <title>The Genome Sequence of Loxodonta africana (African elephant).</title>
        <authorList>
            <person name="Di Palma F."/>
            <person name="Heiman D."/>
            <person name="Young S."/>
            <person name="Johnson J."/>
            <person name="Lander E.S."/>
            <person name="Lindblad-Toh K."/>
        </authorList>
    </citation>
    <scope>NUCLEOTIDE SEQUENCE [LARGE SCALE GENOMIC DNA]</scope>
    <source>
        <strain evidence="9 10">Isolate ISIS603380</strain>
    </source>
</reference>
<feature type="region of interest" description="Disordered" evidence="6">
    <location>
        <begin position="52"/>
        <end position="74"/>
    </location>
</feature>
<evidence type="ECO:0000313" key="9">
    <source>
        <dbReference type="Ensembl" id="ENSLAFP00000017445.2"/>
    </source>
</evidence>
<dbReference type="Pfam" id="PF15371">
    <property type="entry name" value="DUF4599"/>
    <property type="match status" value="1"/>
</dbReference>
<evidence type="ECO:0000256" key="6">
    <source>
        <dbReference type="SAM" id="MobiDB-lite"/>
    </source>
</evidence>
<keyword evidence="2 7" id="KW-0812">Transmembrane</keyword>
<dbReference type="PANTHER" id="PTHR21859:SF15">
    <property type="entry name" value="PROTEIN SPATA31F1-RELATED"/>
    <property type="match status" value="1"/>
</dbReference>
<evidence type="ECO:0000256" key="7">
    <source>
        <dbReference type="SAM" id="Phobius"/>
    </source>
</evidence>
<reference evidence="9" key="3">
    <citation type="submission" date="2025-09" db="UniProtKB">
        <authorList>
            <consortium name="Ensembl"/>
        </authorList>
    </citation>
    <scope>IDENTIFICATION</scope>
    <source>
        <strain evidence="9">Isolate ISIS603380</strain>
    </source>
</reference>
<feature type="compositionally biased region" description="Basic and acidic residues" evidence="6">
    <location>
        <begin position="56"/>
        <end position="74"/>
    </location>
</feature>
<comment type="subcellular location">
    <subcellularLocation>
        <location evidence="1">Membrane</location>
        <topology evidence="1">Single-pass membrane protein</topology>
    </subcellularLocation>
</comment>
<dbReference type="HOGENOM" id="CLU_061708_1_0_1"/>
<dbReference type="Proteomes" id="UP000007646">
    <property type="component" value="Unassembled WGS sequence"/>
</dbReference>
<feature type="transmembrane region" description="Helical" evidence="7">
    <location>
        <begin position="6"/>
        <end position="29"/>
    </location>
</feature>
<sequence length="235" mass="26447">MLCPTFVWWHAGYPVYKYASIICLIVNIWRKKKKYHGFKLESNRSACEQCQRVSQRARDAPPRARRPSEEEAEKLQERLTVTKRQGWLPQEGRVLQLLYTNLYYHISDDTALDIEQLVTGKNTLITPTSAGTSPHSSCLESLSISGVSKQSLRLRSKNSREVLLASVTSTLLKLADQKSLTQMAGPSTGVVSIQDHWDEHLQLGKGFQLPDVPRDPGTTTSSRLEESGVPVNQQQ</sequence>
<evidence type="ECO:0000256" key="2">
    <source>
        <dbReference type="ARBA" id="ARBA00022692"/>
    </source>
</evidence>
<evidence type="ECO:0000256" key="3">
    <source>
        <dbReference type="ARBA" id="ARBA00022989"/>
    </source>
</evidence>
<accession>G5E7F6</accession>
<dbReference type="InterPro" id="IPR027970">
    <property type="entry name" value="SPATA31-like"/>
</dbReference>
<name>G5E7F6_LOXAF</name>